<evidence type="ECO:0000256" key="1">
    <source>
        <dbReference type="SAM" id="Phobius"/>
    </source>
</evidence>
<evidence type="ECO:0000313" key="2">
    <source>
        <dbReference type="EMBL" id="KTD35539.1"/>
    </source>
</evidence>
<feature type="transmembrane region" description="Helical" evidence="1">
    <location>
        <begin position="33"/>
        <end position="55"/>
    </location>
</feature>
<keyword evidence="1" id="KW-1133">Transmembrane helix</keyword>
<dbReference type="STRING" id="39962.Lmor_0986"/>
<sequence>MSKNNYDFHFIIFGIVGALIILYGHNQIYPQPFYIFGSLALLFTAIHFKLIYFIALELILAAGHSAILLDIGPNTQFALPIFLCVQLFIFYLMIGKENIFLLLIGITGIALLSFGFAYNNQWIFFSGSSFVAIYAYYNAIGGQYASYIWAVLNTLFSFIALYKLIFY</sequence>
<reference evidence="3 5" key="2">
    <citation type="submission" date="2018-06" db="EMBL/GenBank/DDBJ databases">
        <authorList>
            <consortium name="Pathogen Informatics"/>
            <person name="Doyle S."/>
        </authorList>
    </citation>
    <scope>NUCLEOTIDE SEQUENCE [LARGE SCALE GENOMIC DNA]</scope>
    <source>
        <strain evidence="3 5">NCTC12239</strain>
    </source>
</reference>
<keyword evidence="1" id="KW-0812">Transmembrane</keyword>
<protein>
    <recommendedName>
        <fullName evidence="6">Transmembrane protein</fullName>
    </recommendedName>
</protein>
<organism evidence="3 5">
    <name type="scientific">Legionella moravica</name>
    <dbReference type="NCBI Taxonomy" id="39962"/>
    <lineage>
        <taxon>Bacteria</taxon>
        <taxon>Pseudomonadati</taxon>
        <taxon>Pseudomonadota</taxon>
        <taxon>Gammaproteobacteria</taxon>
        <taxon>Legionellales</taxon>
        <taxon>Legionellaceae</taxon>
        <taxon>Legionella</taxon>
    </lineage>
</organism>
<dbReference type="RefSeq" id="WP_028384718.1">
    <property type="nucleotide sequence ID" value="NZ_CAAAJG010000009.1"/>
</dbReference>
<feature type="transmembrane region" description="Helical" evidence="1">
    <location>
        <begin position="75"/>
        <end position="92"/>
    </location>
</feature>
<dbReference type="Proteomes" id="UP000054985">
    <property type="component" value="Unassembled WGS sequence"/>
</dbReference>
<evidence type="ECO:0008006" key="6">
    <source>
        <dbReference type="Google" id="ProtNLM"/>
    </source>
</evidence>
<dbReference type="Proteomes" id="UP000254040">
    <property type="component" value="Unassembled WGS sequence"/>
</dbReference>
<dbReference type="AlphaFoldDB" id="A0A378JXC4"/>
<evidence type="ECO:0000313" key="4">
    <source>
        <dbReference type="Proteomes" id="UP000054985"/>
    </source>
</evidence>
<gene>
    <name evidence="2" type="ORF">Lmor_0986</name>
    <name evidence="3" type="ORF">NCTC12239_01626</name>
</gene>
<evidence type="ECO:0000313" key="3">
    <source>
        <dbReference type="EMBL" id="STX62687.1"/>
    </source>
</evidence>
<keyword evidence="1" id="KW-0472">Membrane</keyword>
<feature type="transmembrane region" description="Helical" evidence="1">
    <location>
        <begin position="99"/>
        <end position="116"/>
    </location>
</feature>
<feature type="transmembrane region" description="Helical" evidence="1">
    <location>
        <begin position="122"/>
        <end position="140"/>
    </location>
</feature>
<proteinExistence type="predicted"/>
<name>A0A378JXC4_9GAMM</name>
<feature type="transmembrane region" description="Helical" evidence="1">
    <location>
        <begin position="6"/>
        <end position="24"/>
    </location>
</feature>
<dbReference type="EMBL" id="UGOG01000001">
    <property type="protein sequence ID" value="STX62687.1"/>
    <property type="molecule type" value="Genomic_DNA"/>
</dbReference>
<dbReference type="EMBL" id="LNYN01000014">
    <property type="protein sequence ID" value="KTD35539.1"/>
    <property type="molecule type" value="Genomic_DNA"/>
</dbReference>
<reference evidence="2 4" key="1">
    <citation type="submission" date="2015-11" db="EMBL/GenBank/DDBJ databases">
        <title>Genomic analysis of 38 Legionella species identifies large and diverse effector repertoires.</title>
        <authorList>
            <person name="Burstein D."/>
            <person name="Amaro F."/>
            <person name="Zusman T."/>
            <person name="Lifshitz Z."/>
            <person name="Cohen O."/>
            <person name="Gilbert J.A."/>
            <person name="Pupko T."/>
            <person name="Shuman H.A."/>
            <person name="Segal G."/>
        </authorList>
    </citation>
    <scope>NUCLEOTIDE SEQUENCE [LARGE SCALE GENOMIC DNA]</scope>
    <source>
        <strain evidence="2 4">ATCC 43877</strain>
    </source>
</reference>
<keyword evidence="4" id="KW-1185">Reference proteome</keyword>
<accession>A0A378JXC4</accession>
<feature type="transmembrane region" description="Helical" evidence="1">
    <location>
        <begin position="147"/>
        <end position="165"/>
    </location>
</feature>
<evidence type="ECO:0000313" key="5">
    <source>
        <dbReference type="Proteomes" id="UP000254040"/>
    </source>
</evidence>